<organism evidence="1 2">
    <name type="scientific">Pseudomonas fluorescens</name>
    <dbReference type="NCBI Taxonomy" id="294"/>
    <lineage>
        <taxon>Bacteria</taxon>
        <taxon>Pseudomonadati</taxon>
        <taxon>Pseudomonadota</taxon>
        <taxon>Gammaproteobacteria</taxon>
        <taxon>Pseudomonadales</taxon>
        <taxon>Pseudomonadaceae</taxon>
        <taxon>Pseudomonas</taxon>
    </lineage>
</organism>
<protein>
    <submittedName>
        <fullName evidence="1">Uncharacterized protein</fullName>
    </submittedName>
</protein>
<dbReference type="Proteomes" id="UP000050349">
    <property type="component" value="Unassembled WGS sequence"/>
</dbReference>
<gene>
    <name evidence="1" type="ORF">AN403_447</name>
</gene>
<comment type="caution">
    <text evidence="1">The sequence shown here is derived from an EMBL/GenBank/DDBJ whole genome shotgun (WGS) entry which is preliminary data.</text>
</comment>
<proteinExistence type="predicted"/>
<dbReference type="EMBL" id="LJXB01000093">
    <property type="protein sequence ID" value="KPU52027.1"/>
    <property type="molecule type" value="Genomic_DNA"/>
</dbReference>
<reference evidence="1 2" key="1">
    <citation type="submission" date="2015-09" db="EMBL/GenBank/DDBJ databases">
        <authorList>
            <person name="Jackson K.R."/>
            <person name="Lunt B.L."/>
            <person name="Fisher J.N.B."/>
            <person name="Gardner A.V."/>
            <person name="Bailey M.E."/>
            <person name="Deus L.M."/>
            <person name="Earl A.S."/>
            <person name="Gibby P.D."/>
            <person name="Hartmann K.A."/>
            <person name="Liu J.E."/>
            <person name="Manci A.M."/>
            <person name="Nielsen D.A."/>
            <person name="Solomon M.B."/>
            <person name="Breakwell D.P."/>
            <person name="Burnett S.H."/>
            <person name="Grose J.H."/>
        </authorList>
    </citation>
    <scope>NUCLEOTIDE SEQUENCE [LARGE SCALE GENOMIC DNA]</scope>
    <source>
        <strain evidence="1 2">S613</strain>
    </source>
</reference>
<sequence length="50" mass="5386">MVLNDYAGNRMPSGDVAFFASRLAPTGIVGEFDGWLKNNHRSVAQAPHGL</sequence>
<dbReference type="AlphaFoldDB" id="A0A0P8X958"/>
<evidence type="ECO:0000313" key="2">
    <source>
        <dbReference type="Proteomes" id="UP000050349"/>
    </source>
</evidence>
<name>A0A0P8X958_PSEFL</name>
<dbReference type="PATRIC" id="fig|294.162.peg.5995"/>
<evidence type="ECO:0000313" key="1">
    <source>
        <dbReference type="EMBL" id="KPU52027.1"/>
    </source>
</evidence>
<accession>A0A0P8X958</accession>